<dbReference type="Proteomes" id="UP000320055">
    <property type="component" value="Unassembled WGS sequence"/>
</dbReference>
<dbReference type="AlphaFoldDB" id="A0A563VJN6"/>
<dbReference type="RefSeq" id="WP_144863829.1">
    <property type="nucleotide sequence ID" value="NZ_LR213774.1"/>
</dbReference>
<evidence type="ECO:0000313" key="1">
    <source>
        <dbReference type="EMBL" id="VEP11583.1"/>
    </source>
</evidence>
<protein>
    <submittedName>
        <fullName evidence="1">Uncharacterized protein</fullName>
    </submittedName>
</protein>
<organism evidence="1 2">
    <name type="scientific">Hyella patelloides LEGE 07179</name>
    <dbReference type="NCBI Taxonomy" id="945734"/>
    <lineage>
        <taxon>Bacteria</taxon>
        <taxon>Bacillati</taxon>
        <taxon>Cyanobacteriota</taxon>
        <taxon>Cyanophyceae</taxon>
        <taxon>Pleurocapsales</taxon>
        <taxon>Hyellaceae</taxon>
        <taxon>Hyella</taxon>
    </lineage>
</organism>
<name>A0A563VJN6_9CYAN</name>
<gene>
    <name evidence="1" type="ORF">H1P_110033</name>
</gene>
<dbReference type="EMBL" id="CAACVJ010000013">
    <property type="protein sequence ID" value="VEP11583.1"/>
    <property type="molecule type" value="Genomic_DNA"/>
</dbReference>
<proteinExistence type="predicted"/>
<keyword evidence="2" id="KW-1185">Reference proteome</keyword>
<reference evidence="1 2" key="1">
    <citation type="submission" date="2019-01" db="EMBL/GenBank/DDBJ databases">
        <authorList>
            <person name="Brito A."/>
        </authorList>
    </citation>
    <scope>NUCLEOTIDE SEQUENCE [LARGE SCALE GENOMIC DNA]</scope>
    <source>
        <strain evidence="1">1</strain>
    </source>
</reference>
<accession>A0A563VJN6</accession>
<sequence>MVRVKLAYPKISDSKNCPLEKCLVFKKYDGTNLHWIWEVELGWYGFGTRRNRYDLDEMGIAEFNAAHLGLEEAPKIFLRDFARPLETIFRKHQKYQSPEITVFTEFFGVNSFAGMHKQDDPKELVLFDVETDRGIVIPEQFTEDFSHLKIAQVIYRGKLTGKFIDDVRQGKYDVGEGVVCKGVSKTNNLWMVKIKTYAYRSKLKQAFQDDWEAYWE</sequence>
<dbReference type="OrthoDB" id="449234at2"/>
<evidence type="ECO:0000313" key="2">
    <source>
        <dbReference type="Proteomes" id="UP000320055"/>
    </source>
</evidence>